<keyword evidence="4" id="KW-1185">Reference proteome</keyword>
<feature type="compositionally biased region" description="Basic and acidic residues" evidence="1">
    <location>
        <begin position="95"/>
        <end position="106"/>
    </location>
</feature>
<feature type="region of interest" description="Disordered" evidence="1">
    <location>
        <begin position="82"/>
        <end position="106"/>
    </location>
</feature>
<evidence type="ECO:0000256" key="2">
    <source>
        <dbReference type="SAM" id="SignalP"/>
    </source>
</evidence>
<reference evidence="4" key="1">
    <citation type="journal article" date="2019" name="Int. J. Syst. Evol. Microbiol.">
        <title>The Global Catalogue of Microorganisms (GCM) 10K type strain sequencing project: providing services to taxonomists for standard genome sequencing and annotation.</title>
        <authorList>
            <consortium name="The Broad Institute Genomics Platform"/>
            <consortium name="The Broad Institute Genome Sequencing Center for Infectious Disease"/>
            <person name="Wu L."/>
            <person name="Ma J."/>
        </authorList>
    </citation>
    <scope>NUCLEOTIDE SEQUENCE [LARGE SCALE GENOMIC DNA]</scope>
    <source>
        <strain evidence="4">JCM 17214</strain>
    </source>
</reference>
<dbReference type="EMBL" id="BAABDH010000021">
    <property type="protein sequence ID" value="GAA3929530.1"/>
    <property type="molecule type" value="Genomic_DNA"/>
</dbReference>
<keyword evidence="2" id="KW-0732">Signal</keyword>
<evidence type="ECO:0000313" key="4">
    <source>
        <dbReference type="Proteomes" id="UP001499909"/>
    </source>
</evidence>
<feature type="compositionally biased region" description="Basic and acidic residues" evidence="1">
    <location>
        <begin position="126"/>
        <end position="141"/>
    </location>
</feature>
<gene>
    <name evidence="3" type="ORF">GCM10022406_13710</name>
</gene>
<dbReference type="RefSeq" id="WP_345111909.1">
    <property type="nucleotide sequence ID" value="NZ_BAABDH010000021.1"/>
</dbReference>
<protein>
    <recommendedName>
        <fullName evidence="5">DUF4890 domain-containing protein</fullName>
    </recommendedName>
</protein>
<proteinExistence type="predicted"/>
<evidence type="ECO:0008006" key="5">
    <source>
        <dbReference type="Google" id="ProtNLM"/>
    </source>
</evidence>
<accession>A0ABP7MSN5</accession>
<feature type="chain" id="PRO_5045950634" description="DUF4890 domain-containing protein" evidence="2">
    <location>
        <begin position="21"/>
        <end position="148"/>
    </location>
</feature>
<comment type="caution">
    <text evidence="3">The sequence shown here is derived from an EMBL/GenBank/DDBJ whole genome shotgun (WGS) entry which is preliminary data.</text>
</comment>
<feature type="region of interest" description="Disordered" evidence="1">
    <location>
        <begin position="29"/>
        <end position="49"/>
    </location>
</feature>
<sequence length="148" mass="16788">MKKILILLAAFSFSAAAVSAQTVTTKVKSKDKKEQVGKTPKTPEQRADHMARRLTKSLQLTTDQTARVRQLYLAQAQEMQARGAKYAAENNKAGRHADKKASRERYDAQLKQILNADQYNKYAQQRAERMSKHKEGLGQRKDKLKVKS</sequence>
<feature type="signal peptide" evidence="2">
    <location>
        <begin position="1"/>
        <end position="20"/>
    </location>
</feature>
<feature type="compositionally biased region" description="Basic and acidic residues" evidence="1">
    <location>
        <begin position="31"/>
        <end position="49"/>
    </location>
</feature>
<name>A0ABP7MSN5_9BACT</name>
<dbReference type="Proteomes" id="UP001499909">
    <property type="component" value="Unassembled WGS sequence"/>
</dbReference>
<organism evidence="3 4">
    <name type="scientific">Hymenobacter algoricola</name>
    <dbReference type="NCBI Taxonomy" id="486267"/>
    <lineage>
        <taxon>Bacteria</taxon>
        <taxon>Pseudomonadati</taxon>
        <taxon>Bacteroidota</taxon>
        <taxon>Cytophagia</taxon>
        <taxon>Cytophagales</taxon>
        <taxon>Hymenobacteraceae</taxon>
        <taxon>Hymenobacter</taxon>
    </lineage>
</organism>
<evidence type="ECO:0000313" key="3">
    <source>
        <dbReference type="EMBL" id="GAA3929530.1"/>
    </source>
</evidence>
<feature type="region of interest" description="Disordered" evidence="1">
    <location>
        <begin position="121"/>
        <end position="148"/>
    </location>
</feature>
<evidence type="ECO:0000256" key="1">
    <source>
        <dbReference type="SAM" id="MobiDB-lite"/>
    </source>
</evidence>